<dbReference type="EMBL" id="PZQS01000012">
    <property type="protein sequence ID" value="PVD21131.1"/>
    <property type="molecule type" value="Genomic_DNA"/>
</dbReference>
<keyword evidence="1" id="KW-0479">Metal-binding</keyword>
<evidence type="ECO:0000256" key="4">
    <source>
        <dbReference type="ARBA" id="ARBA00022833"/>
    </source>
</evidence>
<keyword evidence="4" id="KW-0862">Zinc</keyword>
<evidence type="ECO:0000256" key="1">
    <source>
        <dbReference type="ARBA" id="ARBA00022723"/>
    </source>
</evidence>
<feature type="domain" description="C2H2-type" evidence="7">
    <location>
        <begin position="1417"/>
        <end position="1444"/>
    </location>
</feature>
<dbReference type="PANTHER" id="PTHR24379:SF121">
    <property type="entry name" value="C2H2-TYPE DOMAIN-CONTAINING PROTEIN"/>
    <property type="match status" value="1"/>
</dbReference>
<dbReference type="SUPFAM" id="SSF57667">
    <property type="entry name" value="beta-beta-alpha zinc fingers"/>
    <property type="match status" value="5"/>
</dbReference>
<keyword evidence="9" id="KW-1185">Reference proteome</keyword>
<feature type="domain" description="C2H2-type" evidence="7">
    <location>
        <begin position="1268"/>
        <end position="1295"/>
    </location>
</feature>
<dbReference type="Gene3D" id="3.30.160.60">
    <property type="entry name" value="Classic Zinc Finger"/>
    <property type="match status" value="9"/>
</dbReference>
<feature type="region of interest" description="Disordered" evidence="6">
    <location>
        <begin position="589"/>
        <end position="612"/>
    </location>
</feature>
<feature type="domain" description="C2H2-type" evidence="7">
    <location>
        <begin position="1239"/>
        <end position="1263"/>
    </location>
</feature>
<feature type="domain" description="C2H2-type" evidence="7">
    <location>
        <begin position="1388"/>
        <end position="1416"/>
    </location>
</feature>
<feature type="domain" description="C2H2-type" evidence="7">
    <location>
        <begin position="1330"/>
        <end position="1358"/>
    </location>
</feature>
<reference evidence="8 9" key="1">
    <citation type="submission" date="2018-04" db="EMBL/GenBank/DDBJ databases">
        <title>The genome of golden apple snail Pomacea canaliculata provides insight into stress tolerance and invasive adaptation.</title>
        <authorList>
            <person name="Liu C."/>
            <person name="Liu B."/>
            <person name="Ren Y."/>
            <person name="Zhang Y."/>
            <person name="Wang H."/>
            <person name="Li S."/>
            <person name="Jiang F."/>
            <person name="Yin L."/>
            <person name="Zhang G."/>
            <person name="Qian W."/>
            <person name="Fan W."/>
        </authorList>
    </citation>
    <scope>NUCLEOTIDE SEQUENCE [LARGE SCALE GENOMIC DNA]</scope>
    <source>
        <strain evidence="8">SZHN2017</strain>
        <tissue evidence="8">Muscle</tissue>
    </source>
</reference>
<evidence type="ECO:0000256" key="6">
    <source>
        <dbReference type="SAM" id="MobiDB-lite"/>
    </source>
</evidence>
<dbReference type="FunFam" id="3.30.160.60:FF:000100">
    <property type="entry name" value="Zinc finger 45-like"/>
    <property type="match status" value="1"/>
</dbReference>
<feature type="domain" description="C2H2-type" evidence="7">
    <location>
        <begin position="1153"/>
        <end position="1180"/>
    </location>
</feature>
<feature type="domain" description="C2H2-type" evidence="7">
    <location>
        <begin position="1297"/>
        <end position="1325"/>
    </location>
</feature>
<protein>
    <recommendedName>
        <fullName evidence="7">C2H2-type domain-containing protein</fullName>
    </recommendedName>
</protein>
<dbReference type="InterPro" id="IPR036236">
    <property type="entry name" value="Znf_C2H2_sf"/>
</dbReference>
<dbReference type="PANTHER" id="PTHR24379">
    <property type="entry name" value="KRAB AND ZINC FINGER DOMAIN-CONTAINING"/>
    <property type="match status" value="1"/>
</dbReference>
<dbReference type="Proteomes" id="UP000245119">
    <property type="component" value="Linkage Group LG12"/>
</dbReference>
<sequence>MYSQTSGLALVPTQSCVENPNEDIVIISGDAGWTCCSCSLDFGPDVSVKKHLADVHKAEAAATSEKMLSPELEGIREEDFEDGVLTADKNNILLSAFNNRETIQIIKNDYSASSPSISDETGEESFGTVKRKNTVEVKIEAPEEESFLVTTIPGSSYTSTQIPRPVAVRVNDSSFVETCSEAEESDMDKEEKVKKQHKLFDLIGRAAAYFKDINSREALILLTTSLVALEYKNAKCRGRGTAAAESVTSVALTYQKTNKKTDAQEKKKAFICKICNKAVFGYTSEALLWHCKTHFIKRATVLQCKFCTKTFRYKQWYESHMRQAHPSNDEASNTDSEVSSMEQFSANSDLISLSKEEGLSKLNMHKKIKSSELQGEKDQDDRDHSYFKISVDTSKSLAISDSSVLDGPSETLQTEKESFTAKAVSTVGEELAVDISNGREKTSMRMSQKSQEARVKCVICGVLILKRPSLCKRHYGVHLQKVTTCPVCHKSIPHPNYLRAHVYEHQLALCEPHNTVQVNMSTSSETSKLQRHIKTSQLNSEKSTLSMNDNETPIHRQSSSVGKNQNTVVGERKNSKRTAAVIGENVKNDNETPIHCQSSSVGKNQNTVVGERKNSKRTVAVIGENVKNNNETPIHCQSSSVGKNQNTVVGERKNSKRTVAVIGENVKSTMVVAERKNNKNIAERVNCVVCGQAFISCDSTLLRHYNFHVNCTKSCPVCLEKIPNKDRLKLHILQHQRELTDNLDVPLDTLASNHLSFTWDSSNSLIGEQHKSSESMTDEQCQTSDSALRKKLKYTAKGSSKYSDSFIKEHAKEIEESSLEIQNHPLGYQDFSLETTTSSPTIKPVQEQNPHVKTGLFSIVRSSTAVKQHSEIKAKYLKSPNPIKMKRKGMSERRARCIICGLIYRTRRSALLAHYSVHVRKRTTCPLCNIEILHKVELKEHIYEHQKERNPSLLLPASLIQGPVFVHNKQVCVLCGDFFSQHGHDRQSHIKMHFQEKTSCSVCDEIFHDEETFVKHILHHQQGIHDTSDLDSTDAIALWSQSPKSDTVQLSNQEGSMLCSEKDLTVMPVSENDVQINMTIENQDQVELDLESNPISMVGNFDNKKSSSLQATNYLHPNLQEKKVRCSVCKLDLLDDMKSLEQHSIQHPEKTHLECVSCSKKFDSVQSLMSHMKNHTKDKWKFACRLCSAAYRSPMEYRQHRRACWFVECNAKTTVPTNASGDGPSERLEQHAASHSHGGVCEVCGTTLQTKKGLEQHRLLHTGGVGHYPCTRCNKAFLYEVRLKRHMEKHNNVDSIFTCEYCGKTYMNRTPLLHHIAINHENSKESVFLYKCDQCPAMYSFPSELRDHMAFRHKGLTLYTCKYCNQGFNCRPTLVRHERVQHTKFFPHKCGECEEAFAEKVKLVSHQIRVHKAVTPFRCNECGTSCTTAGALRHHMLIHDEKRPRPFKCEPCNVAYFDKYHLDRHLKRGKCKPSVYCVVVVEPVNQDTQL</sequence>
<dbReference type="PROSITE" id="PS00028">
    <property type="entry name" value="ZINC_FINGER_C2H2_1"/>
    <property type="match status" value="12"/>
</dbReference>
<proteinExistence type="predicted"/>
<feature type="domain" description="C2H2-type" evidence="7">
    <location>
        <begin position="302"/>
        <end position="330"/>
    </location>
</feature>
<evidence type="ECO:0000313" key="9">
    <source>
        <dbReference type="Proteomes" id="UP000245119"/>
    </source>
</evidence>
<dbReference type="OrthoDB" id="6155804at2759"/>
<evidence type="ECO:0000313" key="8">
    <source>
        <dbReference type="EMBL" id="PVD21131.1"/>
    </source>
</evidence>
<dbReference type="InterPro" id="IPR013087">
    <property type="entry name" value="Znf_C2H2_type"/>
</dbReference>
<feature type="compositionally biased region" description="Polar residues" evidence="6">
    <location>
        <begin position="535"/>
        <end position="568"/>
    </location>
</feature>
<feature type="region of interest" description="Disordered" evidence="6">
    <location>
        <begin position="524"/>
        <end position="573"/>
    </location>
</feature>
<dbReference type="Pfam" id="PF00096">
    <property type="entry name" value="zf-C2H2"/>
    <property type="match status" value="3"/>
</dbReference>
<evidence type="ECO:0000256" key="5">
    <source>
        <dbReference type="PROSITE-ProRule" id="PRU00042"/>
    </source>
</evidence>
<dbReference type="SMART" id="SM00355">
    <property type="entry name" value="ZnF_C2H2"/>
    <property type="match status" value="22"/>
</dbReference>
<organism evidence="8 9">
    <name type="scientific">Pomacea canaliculata</name>
    <name type="common">Golden apple snail</name>
    <dbReference type="NCBI Taxonomy" id="400727"/>
    <lineage>
        <taxon>Eukaryota</taxon>
        <taxon>Metazoa</taxon>
        <taxon>Spiralia</taxon>
        <taxon>Lophotrochozoa</taxon>
        <taxon>Mollusca</taxon>
        <taxon>Gastropoda</taxon>
        <taxon>Caenogastropoda</taxon>
        <taxon>Architaenioglossa</taxon>
        <taxon>Ampullarioidea</taxon>
        <taxon>Ampullariidae</taxon>
        <taxon>Pomacea</taxon>
    </lineage>
</organism>
<keyword evidence="2" id="KW-0677">Repeat</keyword>
<dbReference type="PROSITE" id="PS50157">
    <property type="entry name" value="ZINC_FINGER_C2H2_2"/>
    <property type="match status" value="9"/>
</dbReference>
<feature type="domain" description="C2H2-type" evidence="7">
    <location>
        <begin position="1359"/>
        <end position="1387"/>
    </location>
</feature>
<evidence type="ECO:0000256" key="2">
    <source>
        <dbReference type="ARBA" id="ARBA00022737"/>
    </source>
</evidence>
<evidence type="ECO:0000256" key="3">
    <source>
        <dbReference type="ARBA" id="ARBA00022771"/>
    </source>
</evidence>
<feature type="compositionally biased region" description="Polar residues" evidence="6">
    <location>
        <begin position="595"/>
        <end position="608"/>
    </location>
</feature>
<name>A0A2T7NIX6_POMCA</name>
<accession>A0A2T7NIX6</accession>
<comment type="caution">
    <text evidence="8">The sequence shown here is derived from an EMBL/GenBank/DDBJ whole genome shotgun (WGS) entry which is preliminary data.</text>
</comment>
<dbReference type="GO" id="GO:0008270">
    <property type="term" value="F:zinc ion binding"/>
    <property type="evidence" value="ECO:0007669"/>
    <property type="project" value="UniProtKB-KW"/>
</dbReference>
<gene>
    <name evidence="8" type="ORF">C0Q70_19297</name>
</gene>
<evidence type="ECO:0000259" key="7">
    <source>
        <dbReference type="PROSITE" id="PS50157"/>
    </source>
</evidence>
<keyword evidence="3 5" id="KW-0863">Zinc-finger</keyword>